<feature type="signal peptide" evidence="1">
    <location>
        <begin position="1"/>
        <end position="27"/>
    </location>
</feature>
<feature type="chain" id="PRO_5047490064" evidence="1">
    <location>
        <begin position="28"/>
        <end position="135"/>
    </location>
</feature>
<organism evidence="2 3">
    <name type="scientific">Streptomyces humicola</name>
    <dbReference type="NCBI Taxonomy" id="2953240"/>
    <lineage>
        <taxon>Bacteria</taxon>
        <taxon>Bacillati</taxon>
        <taxon>Actinomycetota</taxon>
        <taxon>Actinomycetes</taxon>
        <taxon>Kitasatosporales</taxon>
        <taxon>Streptomycetaceae</taxon>
        <taxon>Streptomyces</taxon>
    </lineage>
</organism>
<keyword evidence="1" id="KW-0732">Signal</keyword>
<dbReference type="Proteomes" id="UP001057702">
    <property type="component" value="Unassembled WGS sequence"/>
</dbReference>
<evidence type="ECO:0000313" key="3">
    <source>
        <dbReference type="Proteomes" id="UP001057702"/>
    </source>
</evidence>
<evidence type="ECO:0000256" key="1">
    <source>
        <dbReference type="SAM" id="SignalP"/>
    </source>
</evidence>
<name>A0ABT1PYS3_9ACTN</name>
<protein>
    <submittedName>
        <fullName evidence="2">Peptidase M23</fullName>
    </submittedName>
</protein>
<proteinExistence type="predicted"/>
<accession>A0ABT1PYS3</accession>
<dbReference type="RefSeq" id="WP_255921736.1">
    <property type="nucleotide sequence ID" value="NZ_JANFNG010000016.1"/>
</dbReference>
<dbReference type="EMBL" id="JANFNG010000016">
    <property type="protein sequence ID" value="MCQ4082826.1"/>
    <property type="molecule type" value="Genomic_DNA"/>
</dbReference>
<comment type="caution">
    <text evidence="2">The sequence shown here is derived from an EMBL/GenBank/DDBJ whole genome shotgun (WGS) entry which is preliminary data.</text>
</comment>
<sequence>MKPMNTYQRILVPAAAAALLAGGGALAAPASATAAAPRTPVAHVTHATPTTVYVYATDVHLREWPNTQSVILATVSHIHLSDWCQTDKNTTPVADPSGGTNPWWSKVTLTTGSDDAWVSNVFLQGGRKIAGVPDC</sequence>
<reference evidence="2" key="1">
    <citation type="submission" date="2022-06" db="EMBL/GenBank/DDBJ databases">
        <title>Draft genome sequence of Streptomyces sp. RB6PN25 isolated from peat swamp forest in Thailand.</title>
        <authorList>
            <person name="Duangmal K."/>
            <person name="Klaysubun C."/>
        </authorList>
    </citation>
    <scope>NUCLEOTIDE SEQUENCE</scope>
    <source>
        <strain evidence="2">RB6PN25</strain>
    </source>
</reference>
<evidence type="ECO:0000313" key="2">
    <source>
        <dbReference type="EMBL" id="MCQ4082826.1"/>
    </source>
</evidence>
<gene>
    <name evidence="2" type="ORF">NGB36_20015</name>
</gene>
<keyword evidence="3" id="KW-1185">Reference proteome</keyword>